<sequence length="63" mass="7606">LLYVQYTSEWDEVTRLINDQSRQKVHLFLLRYMFQEQFGMKGMGGGMVRNRIQCWLNKSTSWS</sequence>
<dbReference type="Proteomes" id="UP001295469">
    <property type="component" value="Chromosome C09"/>
</dbReference>
<protein>
    <submittedName>
        <fullName evidence="1">(rape) hypothetical protein</fullName>
    </submittedName>
</protein>
<evidence type="ECO:0000313" key="1">
    <source>
        <dbReference type="EMBL" id="CAF1734289.1"/>
    </source>
</evidence>
<gene>
    <name evidence="1" type="ORF">DARMORV10_C09P28400.1</name>
</gene>
<organism evidence="1">
    <name type="scientific">Brassica napus</name>
    <name type="common">Rape</name>
    <dbReference type="NCBI Taxonomy" id="3708"/>
    <lineage>
        <taxon>Eukaryota</taxon>
        <taxon>Viridiplantae</taxon>
        <taxon>Streptophyta</taxon>
        <taxon>Embryophyta</taxon>
        <taxon>Tracheophyta</taxon>
        <taxon>Spermatophyta</taxon>
        <taxon>Magnoliopsida</taxon>
        <taxon>eudicotyledons</taxon>
        <taxon>Gunneridae</taxon>
        <taxon>Pentapetalae</taxon>
        <taxon>rosids</taxon>
        <taxon>malvids</taxon>
        <taxon>Brassicales</taxon>
        <taxon>Brassicaceae</taxon>
        <taxon>Brassiceae</taxon>
        <taxon>Brassica</taxon>
    </lineage>
</organism>
<accession>A0A816J0R4</accession>
<feature type="non-terminal residue" evidence="1">
    <location>
        <position position="1"/>
    </location>
</feature>
<dbReference type="AlphaFoldDB" id="A0A816J0R4"/>
<reference evidence="1" key="1">
    <citation type="submission" date="2021-01" db="EMBL/GenBank/DDBJ databases">
        <authorList>
            <consortium name="Genoscope - CEA"/>
            <person name="William W."/>
        </authorList>
    </citation>
    <scope>NUCLEOTIDE SEQUENCE</scope>
</reference>
<dbReference type="EMBL" id="HG994373">
    <property type="protein sequence ID" value="CAF1734289.1"/>
    <property type="molecule type" value="Genomic_DNA"/>
</dbReference>
<name>A0A816J0R4_BRANA</name>
<proteinExistence type="predicted"/>